<sequence>MKKNCSLVLLVLFISLVACSSDSSPTATSIPATRVVVKLAEDAQPIMPADAEIDRETAMLLGMDLHRQLWATRPTNNYKFGFKWNVGDFAYEKANVEVRVLKNEIDAVAWAENAITTDGSEPPGFVVPDTPNPDQYHSIDGLFKVIGEALDNDPSRVSLGFDSVFGFPTSVVIEFPPGSEHKDVSFFAAQVVPIPGPPE</sequence>
<gene>
    <name evidence="1" type="ORF">METZ01_LOCUS62174</name>
</gene>
<protein>
    <submittedName>
        <fullName evidence="1">Uncharacterized protein</fullName>
    </submittedName>
</protein>
<organism evidence="1">
    <name type="scientific">marine metagenome</name>
    <dbReference type="NCBI Taxonomy" id="408172"/>
    <lineage>
        <taxon>unclassified sequences</taxon>
        <taxon>metagenomes</taxon>
        <taxon>ecological metagenomes</taxon>
    </lineage>
</organism>
<dbReference type="AlphaFoldDB" id="A0A381SZ78"/>
<dbReference type="PROSITE" id="PS51257">
    <property type="entry name" value="PROKAR_LIPOPROTEIN"/>
    <property type="match status" value="1"/>
</dbReference>
<dbReference type="Pfam" id="PF19671">
    <property type="entry name" value="DUF6174"/>
    <property type="match status" value="1"/>
</dbReference>
<accession>A0A381SZ78</accession>
<reference evidence="1" key="1">
    <citation type="submission" date="2018-05" db="EMBL/GenBank/DDBJ databases">
        <authorList>
            <person name="Lanie J.A."/>
            <person name="Ng W.-L."/>
            <person name="Kazmierczak K.M."/>
            <person name="Andrzejewski T.M."/>
            <person name="Davidsen T.M."/>
            <person name="Wayne K.J."/>
            <person name="Tettelin H."/>
            <person name="Glass J.I."/>
            <person name="Rusch D."/>
            <person name="Podicherti R."/>
            <person name="Tsui H.-C.T."/>
            <person name="Winkler M.E."/>
        </authorList>
    </citation>
    <scope>NUCLEOTIDE SEQUENCE</scope>
</reference>
<name>A0A381SZ78_9ZZZZ</name>
<dbReference type="InterPro" id="IPR046172">
    <property type="entry name" value="DUF6174"/>
</dbReference>
<proteinExistence type="predicted"/>
<dbReference type="EMBL" id="UINC01003796">
    <property type="protein sequence ID" value="SVA09320.1"/>
    <property type="molecule type" value="Genomic_DNA"/>
</dbReference>
<evidence type="ECO:0000313" key="1">
    <source>
        <dbReference type="EMBL" id="SVA09320.1"/>
    </source>
</evidence>